<dbReference type="AlphaFoldDB" id="A0A1I2P4J3"/>
<dbReference type="Gene3D" id="3.60.130.10">
    <property type="entry name" value="Clavaminate synthase-like"/>
    <property type="match status" value="1"/>
</dbReference>
<dbReference type="OrthoDB" id="8954293at2"/>
<name>A0A1I2P4J3_9GAMM</name>
<keyword evidence="4" id="KW-0408">Iron</keyword>
<dbReference type="STRING" id="1045558.SAMN05216175_103242"/>
<accession>A0A1I2P4J3</accession>
<proteinExistence type="predicted"/>
<dbReference type="GO" id="GO:0050498">
    <property type="term" value="F:oxidoreductase activity, acting on paired donors, with incorporation or reduction of molecular oxygen, with 2-oxoglutarate as one donor, and the other dehydrogenated"/>
    <property type="evidence" value="ECO:0007669"/>
    <property type="project" value="InterPro"/>
</dbReference>
<dbReference type="EMBL" id="FOOU01000003">
    <property type="protein sequence ID" value="SFG10453.1"/>
    <property type="molecule type" value="Genomic_DNA"/>
</dbReference>
<dbReference type="Pfam" id="PF08943">
    <property type="entry name" value="CsiD"/>
    <property type="match status" value="1"/>
</dbReference>
<organism evidence="5 6">
    <name type="scientific">Neptunomonas qingdaonensis</name>
    <dbReference type="NCBI Taxonomy" id="1045558"/>
    <lineage>
        <taxon>Bacteria</taxon>
        <taxon>Pseudomonadati</taxon>
        <taxon>Pseudomonadota</taxon>
        <taxon>Gammaproteobacteria</taxon>
        <taxon>Oceanospirillales</taxon>
        <taxon>Oceanospirillaceae</taxon>
        <taxon>Neptunomonas</taxon>
    </lineage>
</organism>
<evidence type="ECO:0000313" key="6">
    <source>
        <dbReference type="Proteomes" id="UP000198623"/>
    </source>
</evidence>
<dbReference type="InterPro" id="IPR042098">
    <property type="entry name" value="TauD-like_sf"/>
</dbReference>
<evidence type="ECO:0000256" key="2">
    <source>
        <dbReference type="ARBA" id="ARBA00022964"/>
    </source>
</evidence>
<evidence type="ECO:0000256" key="4">
    <source>
        <dbReference type="ARBA" id="ARBA00023004"/>
    </source>
</evidence>
<dbReference type="Proteomes" id="UP000198623">
    <property type="component" value="Unassembled WGS sequence"/>
</dbReference>
<dbReference type="SUPFAM" id="SSF51197">
    <property type="entry name" value="Clavaminate synthase-like"/>
    <property type="match status" value="1"/>
</dbReference>
<reference evidence="6" key="1">
    <citation type="submission" date="2016-10" db="EMBL/GenBank/DDBJ databases">
        <authorList>
            <person name="Varghese N."/>
            <person name="Submissions S."/>
        </authorList>
    </citation>
    <scope>NUCLEOTIDE SEQUENCE [LARGE SCALE GENOMIC DNA]</scope>
    <source>
        <strain evidence="6">CGMCC 1.10971</strain>
    </source>
</reference>
<evidence type="ECO:0000313" key="5">
    <source>
        <dbReference type="EMBL" id="SFG10453.1"/>
    </source>
</evidence>
<keyword evidence="6" id="KW-1185">Reference proteome</keyword>
<keyword evidence="1" id="KW-0479">Metal-binding</keyword>
<keyword evidence="2" id="KW-0223">Dioxygenase</keyword>
<dbReference type="InterPro" id="IPR015038">
    <property type="entry name" value="GlaH"/>
</dbReference>
<dbReference type="GO" id="GO:0005506">
    <property type="term" value="F:iron ion binding"/>
    <property type="evidence" value="ECO:0007669"/>
    <property type="project" value="InterPro"/>
</dbReference>
<evidence type="ECO:0000256" key="1">
    <source>
        <dbReference type="ARBA" id="ARBA00022723"/>
    </source>
</evidence>
<dbReference type="NCBIfam" id="NF002814">
    <property type="entry name" value="PRK02963.1"/>
    <property type="match status" value="1"/>
</dbReference>
<dbReference type="GO" id="GO:0016706">
    <property type="term" value="F:2-oxoglutarate-dependent dioxygenase activity"/>
    <property type="evidence" value="ECO:0007669"/>
    <property type="project" value="UniProtKB-ARBA"/>
</dbReference>
<evidence type="ECO:0000256" key="3">
    <source>
        <dbReference type="ARBA" id="ARBA00023002"/>
    </source>
</evidence>
<dbReference type="RefSeq" id="WP_090725823.1">
    <property type="nucleotide sequence ID" value="NZ_FOOU01000003.1"/>
</dbReference>
<sequence>MTALLRAVESPLVPVGFNVKPHEASERLQVVTLSSDVIHGFADAMSEWPVQALEYKPFLRFAAADKLNALTEMTLGRCLNDIMQNRDSAAFLLQYEGEPDIESGELRTEFDIKLSTAISHLVGLPNHDSMYGKYYARFTVLNEDNSDSYLRQAHRRMELHTDGTYVNERTDFVIMQKLAEANMQGGESLLLHIDDWAELDKFYNHPLAKKDMVWGAPKSKNVDSKITHPVFFEEDKNGKPNMSFIDQFVEPQNMAEGMYLYQMGESIEADPNYITVPLPVGSMLVVQNLCWLHGRDKFVAHPQLSRELLRQRGHFTR</sequence>
<gene>
    <name evidence="5" type="ORF">SAMN05216175_103242</name>
</gene>
<protein>
    <submittedName>
        <fullName evidence="5">Protein CsiD</fullName>
    </submittedName>
</protein>
<keyword evidence="3" id="KW-0560">Oxidoreductase</keyword>